<evidence type="ECO:0000313" key="2">
    <source>
        <dbReference type="WBParaSite" id="TMUE_3000012781.1"/>
    </source>
</evidence>
<accession>A0A5S6QZG9</accession>
<evidence type="ECO:0000313" key="1">
    <source>
        <dbReference type="Proteomes" id="UP000046395"/>
    </source>
</evidence>
<keyword evidence="1" id="KW-1185">Reference proteome</keyword>
<reference evidence="2" key="1">
    <citation type="submission" date="2019-12" db="UniProtKB">
        <authorList>
            <consortium name="WormBaseParasite"/>
        </authorList>
    </citation>
    <scope>IDENTIFICATION</scope>
</reference>
<organism evidence="1 2">
    <name type="scientific">Trichuris muris</name>
    <name type="common">Mouse whipworm</name>
    <dbReference type="NCBI Taxonomy" id="70415"/>
    <lineage>
        <taxon>Eukaryota</taxon>
        <taxon>Metazoa</taxon>
        <taxon>Ecdysozoa</taxon>
        <taxon>Nematoda</taxon>
        <taxon>Enoplea</taxon>
        <taxon>Dorylaimia</taxon>
        <taxon>Trichinellida</taxon>
        <taxon>Trichuridae</taxon>
        <taxon>Trichuris</taxon>
    </lineage>
</organism>
<name>A0A5S6QZG9_TRIMR</name>
<dbReference type="Proteomes" id="UP000046395">
    <property type="component" value="Unassembled WGS sequence"/>
</dbReference>
<dbReference type="WBParaSite" id="TMUE_3000012781.1">
    <property type="protein sequence ID" value="TMUE_3000012781.1"/>
    <property type="gene ID" value="WBGene00294474"/>
</dbReference>
<proteinExistence type="predicted"/>
<dbReference type="AlphaFoldDB" id="A0A5S6QZG9"/>
<protein>
    <submittedName>
        <fullName evidence="2">Uncharacterized protein</fullName>
    </submittedName>
</protein>
<sequence>MMWQPGGDGCGRGAQLERIFRLFLWKLGTRILCKALEAVKKKPLSTIVCKTLLVFFQTNVSSFLISWLRLLNVLHS</sequence>